<protein>
    <recommendedName>
        <fullName evidence="9">Tryptophan synthase alpha chain</fullName>
        <ecNumber evidence="9">4.2.1.20</ecNumber>
    </recommendedName>
</protein>
<dbReference type="Pfam" id="PF00290">
    <property type="entry name" value="Trp_syntA"/>
    <property type="match status" value="1"/>
</dbReference>
<feature type="active site" description="Proton acceptor" evidence="9">
    <location>
        <position position="57"/>
    </location>
</feature>
<sequence length="279" mass="29483">MSNDVRVAVSGDEPALVPYITAGDPSLAATTEYVEALAAGGADVIELGMPFSEPIADGPTIQNAIQRSLEAGTTPERYFELVESLDIDVPIVCMTYYNLLYQYGEGEPGDSDYERLLPFVERAAEAGVSGLIIPDLPVDESDPLRQACDEYGVDLIFIVAPTTTDERLAKMREQVSGFVYVQARLGTTGAQADVSDATHESLTRLAEWEVPKAVGFGVSEGQHATEIVEAGAAGVVAGSVFVDMIAAGEDVPNKLEAKARELKQGALDGAVSSTPEPGK</sequence>
<dbReference type="InterPro" id="IPR002028">
    <property type="entry name" value="Trp_synthase_suA"/>
</dbReference>
<dbReference type="EMBL" id="JAKRVY010000001">
    <property type="protein sequence ID" value="MCL9812863.1"/>
    <property type="molecule type" value="Genomic_DNA"/>
</dbReference>
<evidence type="ECO:0000256" key="8">
    <source>
        <dbReference type="ARBA" id="ARBA00049047"/>
    </source>
</evidence>
<evidence type="ECO:0000256" key="3">
    <source>
        <dbReference type="ARBA" id="ARBA00011270"/>
    </source>
</evidence>
<dbReference type="HAMAP" id="MF_00131">
    <property type="entry name" value="Trp_synth_alpha"/>
    <property type="match status" value="1"/>
</dbReference>
<dbReference type="PANTHER" id="PTHR43406">
    <property type="entry name" value="TRYPTOPHAN SYNTHASE, ALPHA CHAIN"/>
    <property type="match status" value="1"/>
</dbReference>
<evidence type="ECO:0000256" key="7">
    <source>
        <dbReference type="ARBA" id="ARBA00023239"/>
    </source>
</evidence>
<reference evidence="11 12" key="1">
    <citation type="journal article" date="2022" name="Syst. Appl. Microbiol.">
        <title>Natronocalculus amylovorans gen. nov., sp. nov., and Natranaeroarchaeum aerophilus sp. nov., dominant culturable amylolytic natronoarchaea from hypersaline soda lakes in southwestern Siberia.</title>
        <authorList>
            <person name="Sorokin D.Y."/>
            <person name="Elcheninov A.G."/>
            <person name="Khizhniak T.V."/>
            <person name="Koenen M."/>
            <person name="Bale N.J."/>
            <person name="Damste J.S.S."/>
            <person name="Kublanov I.V."/>
        </authorList>
    </citation>
    <scope>NUCLEOTIDE SEQUENCE [LARGE SCALE GENOMIC DNA]</scope>
    <source>
        <strain evidence="11 12">AArc-St1-1</strain>
    </source>
</reference>
<dbReference type="CDD" id="cd04724">
    <property type="entry name" value="Tryptophan_synthase_alpha"/>
    <property type="match status" value="1"/>
</dbReference>
<comment type="subunit">
    <text evidence="3 9">Tetramer of two alpha and two beta chains.</text>
</comment>
<dbReference type="FunFam" id="3.20.20.70:FF:000037">
    <property type="entry name" value="Tryptophan synthase alpha chain"/>
    <property type="match status" value="1"/>
</dbReference>
<evidence type="ECO:0000256" key="9">
    <source>
        <dbReference type="HAMAP-Rule" id="MF_00131"/>
    </source>
</evidence>
<keyword evidence="4 9" id="KW-0028">Amino-acid biosynthesis</keyword>
<dbReference type="PROSITE" id="PS00167">
    <property type="entry name" value="TRP_SYNTHASE_ALPHA"/>
    <property type="match status" value="1"/>
</dbReference>
<dbReference type="Gene3D" id="3.20.20.70">
    <property type="entry name" value="Aldolase class I"/>
    <property type="match status" value="1"/>
</dbReference>
<evidence type="ECO:0000256" key="1">
    <source>
        <dbReference type="ARBA" id="ARBA00003365"/>
    </source>
</evidence>
<keyword evidence="12" id="KW-1185">Reference proteome</keyword>
<organism evidence="11 12">
    <name type="scientific">Natranaeroarchaeum aerophilus</name>
    <dbReference type="NCBI Taxonomy" id="2917711"/>
    <lineage>
        <taxon>Archaea</taxon>
        <taxon>Methanobacteriati</taxon>
        <taxon>Methanobacteriota</taxon>
        <taxon>Stenosarchaea group</taxon>
        <taxon>Halobacteria</taxon>
        <taxon>Halobacteriales</taxon>
        <taxon>Natronoarchaeaceae</taxon>
        <taxon>Natranaeroarchaeum</taxon>
    </lineage>
</organism>
<comment type="pathway">
    <text evidence="2 9">Amino-acid biosynthesis; L-tryptophan biosynthesis; L-tryptophan from chorismate: step 5/5.</text>
</comment>
<feature type="active site" description="Proton acceptor" evidence="9">
    <location>
        <position position="46"/>
    </location>
</feature>
<gene>
    <name evidence="9 11" type="primary">trpA</name>
    <name evidence="11" type="ORF">AArcSt11_04255</name>
</gene>
<name>A0AAE3K401_9EURY</name>
<comment type="caution">
    <text evidence="11">The sequence shown here is derived from an EMBL/GenBank/DDBJ whole genome shotgun (WGS) entry which is preliminary data.</text>
</comment>
<comment type="similarity">
    <text evidence="9 10">Belongs to the TrpA family.</text>
</comment>
<keyword evidence="5 9" id="KW-0822">Tryptophan biosynthesis</keyword>
<dbReference type="Proteomes" id="UP001202674">
    <property type="component" value="Unassembled WGS sequence"/>
</dbReference>
<dbReference type="GO" id="GO:0004834">
    <property type="term" value="F:tryptophan synthase activity"/>
    <property type="evidence" value="ECO:0007669"/>
    <property type="project" value="UniProtKB-UniRule"/>
</dbReference>
<evidence type="ECO:0000313" key="11">
    <source>
        <dbReference type="EMBL" id="MCL9812863.1"/>
    </source>
</evidence>
<accession>A0AAE3K401</accession>
<dbReference type="SUPFAM" id="SSF51366">
    <property type="entry name" value="Ribulose-phoshate binding barrel"/>
    <property type="match status" value="1"/>
</dbReference>
<dbReference type="InterPro" id="IPR013785">
    <property type="entry name" value="Aldolase_TIM"/>
</dbReference>
<evidence type="ECO:0000256" key="4">
    <source>
        <dbReference type="ARBA" id="ARBA00022605"/>
    </source>
</evidence>
<evidence type="ECO:0000256" key="10">
    <source>
        <dbReference type="RuleBase" id="RU003662"/>
    </source>
</evidence>
<keyword evidence="6 9" id="KW-0057">Aromatic amino acid biosynthesis</keyword>
<dbReference type="InterPro" id="IPR011060">
    <property type="entry name" value="RibuloseP-bd_barrel"/>
</dbReference>
<evidence type="ECO:0000313" key="12">
    <source>
        <dbReference type="Proteomes" id="UP001202674"/>
    </source>
</evidence>
<dbReference type="GO" id="GO:0005829">
    <property type="term" value="C:cytosol"/>
    <property type="evidence" value="ECO:0007669"/>
    <property type="project" value="TreeGrafter"/>
</dbReference>
<dbReference type="InterPro" id="IPR018204">
    <property type="entry name" value="Trp_synthase_alpha_AS"/>
</dbReference>
<evidence type="ECO:0000256" key="6">
    <source>
        <dbReference type="ARBA" id="ARBA00023141"/>
    </source>
</evidence>
<dbReference type="PANTHER" id="PTHR43406:SF1">
    <property type="entry name" value="TRYPTOPHAN SYNTHASE ALPHA CHAIN, CHLOROPLASTIC"/>
    <property type="match status" value="1"/>
</dbReference>
<dbReference type="NCBIfam" id="TIGR00262">
    <property type="entry name" value="trpA"/>
    <property type="match status" value="1"/>
</dbReference>
<dbReference type="AlphaFoldDB" id="A0AAE3K401"/>
<dbReference type="EC" id="4.2.1.20" evidence="9"/>
<comment type="function">
    <text evidence="1 9">The alpha subunit is responsible for the aldol cleavage of indoleglycerol phosphate to indole and glyceraldehyde 3-phosphate.</text>
</comment>
<proteinExistence type="inferred from homology"/>
<keyword evidence="7 9" id="KW-0456">Lyase</keyword>
<evidence type="ECO:0000256" key="2">
    <source>
        <dbReference type="ARBA" id="ARBA00004733"/>
    </source>
</evidence>
<comment type="catalytic activity">
    <reaction evidence="8 9">
        <text>(1S,2R)-1-C-(indol-3-yl)glycerol 3-phosphate + L-serine = D-glyceraldehyde 3-phosphate + L-tryptophan + H2O</text>
        <dbReference type="Rhea" id="RHEA:10532"/>
        <dbReference type="ChEBI" id="CHEBI:15377"/>
        <dbReference type="ChEBI" id="CHEBI:33384"/>
        <dbReference type="ChEBI" id="CHEBI:57912"/>
        <dbReference type="ChEBI" id="CHEBI:58866"/>
        <dbReference type="ChEBI" id="CHEBI:59776"/>
        <dbReference type="EC" id="4.2.1.20"/>
    </reaction>
</comment>
<evidence type="ECO:0000256" key="5">
    <source>
        <dbReference type="ARBA" id="ARBA00022822"/>
    </source>
</evidence>
<dbReference type="RefSeq" id="WP_250594910.1">
    <property type="nucleotide sequence ID" value="NZ_JAKRVY010000001.1"/>
</dbReference>